<evidence type="ECO:0000256" key="1">
    <source>
        <dbReference type="ARBA" id="ARBA00004651"/>
    </source>
</evidence>
<gene>
    <name evidence="10" type="ORF">JOE66_002853</name>
</gene>
<dbReference type="InterPro" id="IPR036259">
    <property type="entry name" value="MFS_trans_sf"/>
</dbReference>
<evidence type="ECO:0000259" key="9">
    <source>
        <dbReference type="PROSITE" id="PS50850"/>
    </source>
</evidence>
<dbReference type="CDD" id="cd17321">
    <property type="entry name" value="MFS_MMR_MDR_like"/>
    <property type="match status" value="1"/>
</dbReference>
<keyword evidence="11" id="KW-1185">Reference proteome</keyword>
<dbReference type="InterPro" id="IPR011701">
    <property type="entry name" value="MFS"/>
</dbReference>
<keyword evidence="5 8" id="KW-1133">Transmembrane helix</keyword>
<dbReference type="Pfam" id="PF07690">
    <property type="entry name" value="MFS_1"/>
    <property type="match status" value="1"/>
</dbReference>
<feature type="transmembrane region" description="Helical" evidence="8">
    <location>
        <begin position="415"/>
        <end position="437"/>
    </location>
</feature>
<keyword evidence="6 8" id="KW-0472">Membrane</keyword>
<protein>
    <submittedName>
        <fullName evidence="10">DHA2 family multidrug resistance protein-like MFS transporter</fullName>
    </submittedName>
</protein>
<dbReference type="PANTHER" id="PTHR42718">
    <property type="entry name" value="MAJOR FACILITATOR SUPERFAMILY MULTIDRUG TRANSPORTER MFSC"/>
    <property type="match status" value="1"/>
</dbReference>
<dbReference type="Gene3D" id="1.20.1720.10">
    <property type="entry name" value="Multidrug resistance protein D"/>
    <property type="match status" value="1"/>
</dbReference>
<dbReference type="PROSITE" id="PS50850">
    <property type="entry name" value="MFS"/>
    <property type="match status" value="1"/>
</dbReference>
<dbReference type="InterPro" id="IPR020846">
    <property type="entry name" value="MFS_dom"/>
</dbReference>
<dbReference type="Proteomes" id="UP000776164">
    <property type="component" value="Unassembled WGS sequence"/>
</dbReference>
<organism evidence="10 11">
    <name type="scientific">Subtercola frigoramans</name>
    <dbReference type="NCBI Taxonomy" id="120298"/>
    <lineage>
        <taxon>Bacteria</taxon>
        <taxon>Bacillati</taxon>
        <taxon>Actinomycetota</taxon>
        <taxon>Actinomycetes</taxon>
        <taxon>Micrococcales</taxon>
        <taxon>Microbacteriaceae</taxon>
        <taxon>Subtercola</taxon>
    </lineage>
</organism>
<evidence type="ECO:0000256" key="4">
    <source>
        <dbReference type="ARBA" id="ARBA00022692"/>
    </source>
</evidence>
<feature type="domain" description="Major facilitator superfamily (MFS) profile" evidence="9">
    <location>
        <begin position="97"/>
        <end position="582"/>
    </location>
</feature>
<feature type="transmembrane region" description="Helical" evidence="8">
    <location>
        <begin position="163"/>
        <end position="182"/>
    </location>
</feature>
<feature type="transmembrane region" description="Helical" evidence="8">
    <location>
        <begin position="487"/>
        <end position="504"/>
    </location>
</feature>
<evidence type="ECO:0000256" key="7">
    <source>
        <dbReference type="SAM" id="MobiDB-lite"/>
    </source>
</evidence>
<keyword evidence="2" id="KW-0813">Transport</keyword>
<evidence type="ECO:0000313" key="11">
    <source>
        <dbReference type="Proteomes" id="UP000776164"/>
    </source>
</evidence>
<dbReference type="SUPFAM" id="SSF103473">
    <property type="entry name" value="MFS general substrate transporter"/>
    <property type="match status" value="1"/>
</dbReference>
<comment type="caution">
    <text evidence="10">The sequence shown here is derived from an EMBL/GenBank/DDBJ whole genome shotgun (WGS) entry which is preliminary data.</text>
</comment>
<evidence type="ECO:0000256" key="3">
    <source>
        <dbReference type="ARBA" id="ARBA00022475"/>
    </source>
</evidence>
<name>A0ABS2L814_9MICO</name>
<dbReference type="RefSeq" id="WP_239518322.1">
    <property type="nucleotide sequence ID" value="NZ_BAAAHT010000014.1"/>
</dbReference>
<feature type="transmembrane region" description="Helical" evidence="8">
    <location>
        <begin position="188"/>
        <end position="209"/>
    </location>
</feature>
<feature type="transmembrane region" description="Helical" evidence="8">
    <location>
        <begin position="443"/>
        <end position="466"/>
    </location>
</feature>
<dbReference type="EMBL" id="JAFBBU010000001">
    <property type="protein sequence ID" value="MBM7473219.1"/>
    <property type="molecule type" value="Genomic_DNA"/>
</dbReference>
<dbReference type="Gene3D" id="1.20.1250.20">
    <property type="entry name" value="MFS general substrate transporter like domains"/>
    <property type="match status" value="1"/>
</dbReference>
<feature type="transmembrane region" description="Helical" evidence="8">
    <location>
        <begin position="283"/>
        <end position="303"/>
    </location>
</feature>
<feature type="transmembrane region" description="Helical" evidence="8">
    <location>
        <begin position="386"/>
        <end position="408"/>
    </location>
</feature>
<keyword evidence="3" id="KW-1003">Cell membrane</keyword>
<feature type="transmembrane region" description="Helical" evidence="8">
    <location>
        <begin position="556"/>
        <end position="578"/>
    </location>
</feature>
<reference evidence="10 11" key="1">
    <citation type="submission" date="2021-01" db="EMBL/GenBank/DDBJ databases">
        <title>Sequencing the genomes of 1000 actinobacteria strains.</title>
        <authorList>
            <person name="Klenk H.-P."/>
        </authorList>
    </citation>
    <scope>NUCLEOTIDE SEQUENCE [LARGE SCALE GENOMIC DNA]</scope>
    <source>
        <strain evidence="10 11">DSM 13057</strain>
    </source>
</reference>
<evidence type="ECO:0000256" key="2">
    <source>
        <dbReference type="ARBA" id="ARBA00022448"/>
    </source>
</evidence>
<feature type="transmembrane region" description="Helical" evidence="8">
    <location>
        <begin position="350"/>
        <end position="371"/>
    </location>
</feature>
<feature type="transmembrane region" description="Helical" evidence="8">
    <location>
        <begin position="309"/>
        <end position="329"/>
    </location>
</feature>
<sequence>MINPGIAENTPCPGTTRITEAERTPGHLMSSSLLTSNPVSTTIPISAANSVSAPTRARSLPAQGQSVRRARPNAVASGHTTASSHPDLRVGLRGWLALAVLMLPVLLISVDNTVLSFALPVISESLHPSATAQLWIIDMYPLVLAGLLVSMGSLGDRIGRRRLLLIGAVGFGVVSIVAAFAPTAELLIAARAALAFFGAMLMPSTLSLLRNIFADRQQRRLAIAIWASGFAAGAALGPIVGGLLLEHFWWGSVFLIAVPVLIPLLIFAPLLIPESRDPNPGQLDLVSIGLSLVMLVPIVYAIKEFAIEGFSWASVGLFALGLAAGYAFVRRQLSRENPMLDMRLFRVGAFSGAVLVNLLSVVSLVGFLFFVSQHLQLVLGLRPLDAALALVPGLIVMVVAGLAVVPLVRRVKPGIVVAGGLMLSATAYVIVMLTGAGATAGTLAIAFAVLALGIGAAETISNDLIISVVPEDKAGAASAVSETAYELGAVLGTAVLGSILTAFYRSSIVLPHGLTTEQATSASETLGGAVGVSGEIPWSLGTVLLESARQAFDSGVVTTSAIGAALMVAATILALVTLRKARA</sequence>
<dbReference type="PANTHER" id="PTHR42718:SF47">
    <property type="entry name" value="METHYL VIOLOGEN RESISTANCE PROTEIN SMVA"/>
    <property type="match status" value="1"/>
</dbReference>
<feature type="region of interest" description="Disordered" evidence="7">
    <location>
        <begin position="54"/>
        <end position="82"/>
    </location>
</feature>
<evidence type="ECO:0000256" key="8">
    <source>
        <dbReference type="SAM" id="Phobius"/>
    </source>
</evidence>
<keyword evidence="4 8" id="KW-0812">Transmembrane</keyword>
<feature type="transmembrane region" description="Helical" evidence="8">
    <location>
        <begin position="134"/>
        <end position="151"/>
    </location>
</feature>
<feature type="transmembrane region" description="Helical" evidence="8">
    <location>
        <begin position="247"/>
        <end position="271"/>
    </location>
</feature>
<evidence type="ECO:0000256" key="6">
    <source>
        <dbReference type="ARBA" id="ARBA00023136"/>
    </source>
</evidence>
<feature type="transmembrane region" description="Helical" evidence="8">
    <location>
        <begin position="95"/>
        <end position="122"/>
    </location>
</feature>
<evidence type="ECO:0000256" key="5">
    <source>
        <dbReference type="ARBA" id="ARBA00022989"/>
    </source>
</evidence>
<accession>A0ABS2L814</accession>
<feature type="transmembrane region" description="Helical" evidence="8">
    <location>
        <begin position="221"/>
        <end position="241"/>
    </location>
</feature>
<evidence type="ECO:0000313" key="10">
    <source>
        <dbReference type="EMBL" id="MBM7473219.1"/>
    </source>
</evidence>
<proteinExistence type="predicted"/>
<comment type="subcellular location">
    <subcellularLocation>
        <location evidence="1">Cell membrane</location>
        <topology evidence="1">Multi-pass membrane protein</topology>
    </subcellularLocation>
</comment>